<accession>K3WXF2</accession>
<feature type="transmembrane region" description="Helical" evidence="1">
    <location>
        <begin position="74"/>
        <end position="94"/>
    </location>
</feature>
<evidence type="ECO:0000256" key="1">
    <source>
        <dbReference type="SAM" id="Phobius"/>
    </source>
</evidence>
<keyword evidence="1" id="KW-0472">Membrane</keyword>
<keyword evidence="3" id="KW-1185">Reference proteome</keyword>
<dbReference type="InParanoid" id="K3WXF2"/>
<reference evidence="3" key="2">
    <citation type="submission" date="2010-04" db="EMBL/GenBank/DDBJ databases">
        <authorList>
            <person name="Buell R."/>
            <person name="Hamilton J."/>
            <person name="Hostetler J."/>
        </authorList>
    </citation>
    <scope>NUCLEOTIDE SEQUENCE [LARGE SCALE GENOMIC DNA]</scope>
    <source>
        <strain evidence="3">DAOM:BR144</strain>
    </source>
</reference>
<evidence type="ECO:0000313" key="2">
    <source>
        <dbReference type="EnsemblProtists" id="PYU1_T009650"/>
    </source>
</evidence>
<keyword evidence="1" id="KW-1133">Transmembrane helix</keyword>
<organism evidence="2 3">
    <name type="scientific">Globisporangium ultimum (strain ATCC 200006 / CBS 805.95 / DAOM BR144)</name>
    <name type="common">Pythium ultimum</name>
    <dbReference type="NCBI Taxonomy" id="431595"/>
    <lineage>
        <taxon>Eukaryota</taxon>
        <taxon>Sar</taxon>
        <taxon>Stramenopiles</taxon>
        <taxon>Oomycota</taxon>
        <taxon>Peronosporomycetes</taxon>
        <taxon>Pythiales</taxon>
        <taxon>Pythiaceae</taxon>
        <taxon>Globisporangium</taxon>
    </lineage>
</organism>
<proteinExistence type="predicted"/>
<feature type="transmembrane region" description="Helical" evidence="1">
    <location>
        <begin position="168"/>
        <end position="191"/>
    </location>
</feature>
<feature type="transmembrane region" description="Helical" evidence="1">
    <location>
        <begin position="100"/>
        <end position="122"/>
    </location>
</feature>
<dbReference type="HOGENOM" id="CLU_812568_0_0_1"/>
<dbReference type="AlphaFoldDB" id="K3WXF2"/>
<keyword evidence="1" id="KW-0812">Transmembrane</keyword>
<reference evidence="3" key="1">
    <citation type="journal article" date="2010" name="Genome Biol.">
        <title>Genome sequence of the necrotrophic plant pathogen Pythium ultimum reveals original pathogenicity mechanisms and effector repertoire.</title>
        <authorList>
            <person name="Levesque C.A."/>
            <person name="Brouwer H."/>
            <person name="Cano L."/>
            <person name="Hamilton J.P."/>
            <person name="Holt C."/>
            <person name="Huitema E."/>
            <person name="Raffaele S."/>
            <person name="Robideau G.P."/>
            <person name="Thines M."/>
            <person name="Win J."/>
            <person name="Zerillo M.M."/>
            <person name="Beakes G.W."/>
            <person name="Boore J.L."/>
            <person name="Busam D."/>
            <person name="Dumas B."/>
            <person name="Ferriera S."/>
            <person name="Fuerstenberg S.I."/>
            <person name="Gachon C.M."/>
            <person name="Gaulin E."/>
            <person name="Govers F."/>
            <person name="Grenville-Briggs L."/>
            <person name="Horner N."/>
            <person name="Hostetler J."/>
            <person name="Jiang R.H."/>
            <person name="Johnson J."/>
            <person name="Krajaejun T."/>
            <person name="Lin H."/>
            <person name="Meijer H.J."/>
            <person name="Moore B."/>
            <person name="Morris P."/>
            <person name="Phuntmart V."/>
            <person name="Puiu D."/>
            <person name="Shetty J."/>
            <person name="Stajich J.E."/>
            <person name="Tripathy S."/>
            <person name="Wawra S."/>
            <person name="van West P."/>
            <person name="Whitty B.R."/>
            <person name="Coutinho P.M."/>
            <person name="Henrissat B."/>
            <person name="Martin F."/>
            <person name="Thomas P.D."/>
            <person name="Tyler B.M."/>
            <person name="De Vries R.P."/>
            <person name="Kamoun S."/>
            <person name="Yandell M."/>
            <person name="Tisserat N."/>
            <person name="Buell C.R."/>
        </authorList>
    </citation>
    <scope>NUCLEOTIDE SEQUENCE</scope>
    <source>
        <strain evidence="3">DAOM:BR144</strain>
    </source>
</reference>
<dbReference type="EnsemblProtists" id="PYU1_T009650">
    <property type="protein sequence ID" value="PYU1_T009650"/>
    <property type="gene ID" value="PYU1_G009632"/>
</dbReference>
<dbReference type="Proteomes" id="UP000019132">
    <property type="component" value="Unassembled WGS sequence"/>
</dbReference>
<evidence type="ECO:0000313" key="3">
    <source>
        <dbReference type="Proteomes" id="UP000019132"/>
    </source>
</evidence>
<sequence>MQKYVFHTSGILGVSGVFFEPIVLMCEFVEIALQTTQVYQCSVQTFELTQRLVVANCFSSLILRRVNSSLQGKHCVVVLAVNLVLDITYVIQAVMEMPMLFVISYLDLITKLWPPIGIYLMLHKIELLVRRRQSTLPDNPCCNDMHTAMMDVKFSVKWIQHSVHIEKWLYLLLSCWDTLITIVFIVAVFAITPECHPGCLLVVQPWLHAPQRCQCVVLEVNCFALDISGAANQIRPILHATNTKGLLSLIFIHCPTLDVPQEIHRFSDLFGVTLFNCSIALWDDSAAISDNFFPHLGYIVLVHAFICEIPRALAHSDLPRSLSEIDIVVSNLLRLPENLHMQ</sequence>
<protein>
    <submittedName>
        <fullName evidence="2">Uncharacterized protein</fullName>
    </submittedName>
</protein>
<dbReference type="VEuPathDB" id="FungiDB:PYU1_G009632"/>
<dbReference type="EMBL" id="GL376615">
    <property type="status" value="NOT_ANNOTATED_CDS"/>
    <property type="molecule type" value="Genomic_DNA"/>
</dbReference>
<dbReference type="eggNOG" id="ENOG502RIUZ">
    <property type="taxonomic scope" value="Eukaryota"/>
</dbReference>
<reference evidence="2" key="3">
    <citation type="submission" date="2015-02" db="UniProtKB">
        <authorList>
            <consortium name="EnsemblProtists"/>
        </authorList>
    </citation>
    <scope>IDENTIFICATION</scope>
    <source>
        <strain evidence="2">DAOM BR144</strain>
    </source>
</reference>
<name>K3WXF2_GLOUD</name>